<feature type="transmembrane region" description="Helical" evidence="8">
    <location>
        <begin position="73"/>
        <end position="92"/>
    </location>
</feature>
<feature type="transmembrane region" description="Helical" evidence="8">
    <location>
        <begin position="261"/>
        <end position="280"/>
    </location>
</feature>
<dbReference type="PANTHER" id="PTHR36838:SF4">
    <property type="entry name" value="AUXIN EFFLUX CARRIER FAMILY PROTEIN"/>
    <property type="match status" value="1"/>
</dbReference>
<evidence type="ECO:0000256" key="2">
    <source>
        <dbReference type="ARBA" id="ARBA00010145"/>
    </source>
</evidence>
<evidence type="ECO:0000313" key="10">
    <source>
        <dbReference type="Proteomes" id="UP000029629"/>
    </source>
</evidence>
<accession>A0A095Z7F4</accession>
<dbReference type="Proteomes" id="UP000029629">
    <property type="component" value="Unassembled WGS sequence"/>
</dbReference>
<keyword evidence="7 8" id="KW-0472">Membrane</keyword>
<proteinExistence type="inferred from homology"/>
<keyword evidence="4" id="KW-1003">Cell membrane</keyword>
<comment type="subcellular location">
    <subcellularLocation>
        <location evidence="1">Cell membrane</location>
        <topology evidence="1">Multi-pass membrane protein</topology>
    </subcellularLocation>
</comment>
<dbReference type="RefSeq" id="WP_036559101.1">
    <property type="nucleotide sequence ID" value="NZ_JRNI01000022.1"/>
</dbReference>
<evidence type="ECO:0000256" key="5">
    <source>
        <dbReference type="ARBA" id="ARBA00022692"/>
    </source>
</evidence>
<feature type="transmembrane region" description="Helical" evidence="8">
    <location>
        <begin position="171"/>
        <end position="190"/>
    </location>
</feature>
<dbReference type="InterPro" id="IPR004776">
    <property type="entry name" value="Mem_transp_PIN-like"/>
</dbReference>
<organism evidence="9 10">
    <name type="scientific">Oligella urethralis DNF00040</name>
    <dbReference type="NCBI Taxonomy" id="1401065"/>
    <lineage>
        <taxon>Bacteria</taxon>
        <taxon>Pseudomonadati</taxon>
        <taxon>Pseudomonadota</taxon>
        <taxon>Betaproteobacteria</taxon>
        <taxon>Burkholderiales</taxon>
        <taxon>Alcaligenaceae</taxon>
        <taxon>Oligella</taxon>
    </lineage>
</organism>
<evidence type="ECO:0000256" key="6">
    <source>
        <dbReference type="ARBA" id="ARBA00022989"/>
    </source>
</evidence>
<feature type="transmembrane region" description="Helical" evidence="8">
    <location>
        <begin position="292"/>
        <end position="315"/>
    </location>
</feature>
<evidence type="ECO:0000256" key="7">
    <source>
        <dbReference type="ARBA" id="ARBA00023136"/>
    </source>
</evidence>
<feature type="transmembrane region" description="Helical" evidence="8">
    <location>
        <begin position="132"/>
        <end position="151"/>
    </location>
</feature>
<dbReference type="EMBL" id="JRNI01000022">
    <property type="protein sequence ID" value="KGF30608.1"/>
    <property type="molecule type" value="Genomic_DNA"/>
</dbReference>
<dbReference type="Pfam" id="PF03547">
    <property type="entry name" value="Mem_trans"/>
    <property type="match status" value="2"/>
</dbReference>
<evidence type="ECO:0000313" key="9">
    <source>
        <dbReference type="EMBL" id="KGF30608.1"/>
    </source>
</evidence>
<dbReference type="AlphaFoldDB" id="A0A095Z7F4"/>
<dbReference type="PANTHER" id="PTHR36838">
    <property type="entry name" value="AUXIN EFFLUX CARRIER FAMILY PROTEIN"/>
    <property type="match status" value="1"/>
</dbReference>
<dbReference type="eggNOG" id="COG0679">
    <property type="taxonomic scope" value="Bacteria"/>
</dbReference>
<feature type="transmembrane region" description="Helical" evidence="8">
    <location>
        <begin position="42"/>
        <end position="61"/>
    </location>
</feature>
<keyword evidence="5 8" id="KW-0812">Transmembrane</keyword>
<feature type="transmembrane region" description="Helical" evidence="8">
    <location>
        <begin position="232"/>
        <end position="255"/>
    </location>
</feature>
<evidence type="ECO:0000256" key="1">
    <source>
        <dbReference type="ARBA" id="ARBA00004651"/>
    </source>
</evidence>
<dbReference type="InterPro" id="IPR038770">
    <property type="entry name" value="Na+/solute_symporter_sf"/>
</dbReference>
<evidence type="ECO:0000256" key="3">
    <source>
        <dbReference type="ARBA" id="ARBA00022448"/>
    </source>
</evidence>
<keyword evidence="10" id="KW-1185">Reference proteome</keyword>
<evidence type="ECO:0000256" key="8">
    <source>
        <dbReference type="SAM" id="Phobius"/>
    </source>
</evidence>
<dbReference type="OrthoDB" id="3435874at2"/>
<feature type="transmembrane region" description="Helical" evidence="8">
    <location>
        <begin position="202"/>
        <end position="220"/>
    </location>
</feature>
<gene>
    <name evidence="9" type="ORF">HMPREF2130_06095</name>
</gene>
<sequence length="318" mass="33643">MTGSFLDAMLFSVGVTLPSILLLVLGWYLRRSDQIDQRFCDQASKIVFNYSLPALLFFSIYRSDTDLLENLNLILAGVVTIMSLFLGAELVARRLVKAPRDHGVFVQGVFRANMMIIGLAFVSSAYGANGVAIAAIFGGVLTLLLNVLAVITLSKATGNKKFNPLLMARQIVTNPLIIGILLSLACKWLHVPIPSLIAEAGGYVSSLALPLALICAGATLDFRKIFSASDIAMWSSVGRLIVAPIVAVIVGLVFALSSMELGVMLLMTASPAAAASYVMAKAMGANDVAAANIIGITTVGAMPTMAVSLTLLRFFGLI</sequence>
<reference evidence="9 10" key="1">
    <citation type="submission" date="2014-07" db="EMBL/GenBank/DDBJ databases">
        <authorList>
            <person name="McCorrison J."/>
            <person name="Sanka R."/>
            <person name="Torralba M."/>
            <person name="Gillis M."/>
            <person name="Haft D.H."/>
            <person name="Methe B."/>
            <person name="Sutton G."/>
            <person name="Nelson K.E."/>
        </authorList>
    </citation>
    <scope>NUCLEOTIDE SEQUENCE [LARGE SCALE GENOMIC DNA]</scope>
    <source>
        <strain evidence="9 10">DNF00040</strain>
    </source>
</reference>
<dbReference type="GO" id="GO:0005886">
    <property type="term" value="C:plasma membrane"/>
    <property type="evidence" value="ECO:0007669"/>
    <property type="project" value="UniProtKB-SubCell"/>
</dbReference>
<name>A0A095Z7F4_9BURK</name>
<feature type="transmembrane region" description="Helical" evidence="8">
    <location>
        <begin position="104"/>
        <end position="126"/>
    </location>
</feature>
<dbReference type="Gene3D" id="1.20.1530.20">
    <property type="match status" value="1"/>
</dbReference>
<keyword evidence="3" id="KW-0813">Transport</keyword>
<protein>
    <submittedName>
        <fullName evidence="9">Malonate transporter</fullName>
    </submittedName>
</protein>
<comment type="caution">
    <text evidence="9">The sequence shown here is derived from an EMBL/GenBank/DDBJ whole genome shotgun (WGS) entry which is preliminary data.</text>
</comment>
<dbReference type="GO" id="GO:0055085">
    <property type="term" value="P:transmembrane transport"/>
    <property type="evidence" value="ECO:0007669"/>
    <property type="project" value="InterPro"/>
</dbReference>
<evidence type="ECO:0000256" key="4">
    <source>
        <dbReference type="ARBA" id="ARBA00022475"/>
    </source>
</evidence>
<feature type="transmembrane region" description="Helical" evidence="8">
    <location>
        <begin position="6"/>
        <end position="30"/>
    </location>
</feature>
<keyword evidence="6 8" id="KW-1133">Transmembrane helix</keyword>
<comment type="similarity">
    <text evidence="2">Belongs to the auxin efflux carrier (TC 2.A.69) family.</text>
</comment>